<dbReference type="Proteomes" id="UP001500839">
    <property type="component" value="Unassembled WGS sequence"/>
</dbReference>
<dbReference type="PANTHER" id="PTHR24320:SF148">
    <property type="entry name" value="NAD(P)-BINDING ROSSMANN-FOLD SUPERFAMILY PROTEIN"/>
    <property type="match status" value="1"/>
</dbReference>
<dbReference type="SUPFAM" id="SSF51735">
    <property type="entry name" value="NAD(P)-binding Rossmann-fold domains"/>
    <property type="match status" value="1"/>
</dbReference>
<name>A0ABP9CH12_9ACTN</name>
<gene>
    <name evidence="3" type="ORF">GCM10023353_14410</name>
</gene>
<accession>A0ABP9CH12</accession>
<reference evidence="4" key="1">
    <citation type="journal article" date="2019" name="Int. J. Syst. Evol. Microbiol.">
        <title>The Global Catalogue of Microorganisms (GCM) 10K type strain sequencing project: providing services to taxonomists for standard genome sequencing and annotation.</title>
        <authorList>
            <consortium name="The Broad Institute Genomics Platform"/>
            <consortium name="The Broad Institute Genome Sequencing Center for Infectious Disease"/>
            <person name="Wu L."/>
            <person name="Ma J."/>
        </authorList>
    </citation>
    <scope>NUCLEOTIDE SEQUENCE [LARGE SCALE GENOMIC DNA]</scope>
    <source>
        <strain evidence="4">JCM 18542</strain>
    </source>
</reference>
<dbReference type="PANTHER" id="PTHR24320">
    <property type="entry name" value="RETINOL DEHYDROGENASE"/>
    <property type="match status" value="1"/>
</dbReference>
<proteinExistence type="inferred from homology"/>
<dbReference type="InterPro" id="IPR036291">
    <property type="entry name" value="NAD(P)-bd_dom_sf"/>
</dbReference>
<evidence type="ECO:0000256" key="1">
    <source>
        <dbReference type="ARBA" id="ARBA00006484"/>
    </source>
</evidence>
<comment type="caution">
    <text evidence="3">The sequence shown here is derived from an EMBL/GenBank/DDBJ whole genome shotgun (WGS) entry which is preliminary data.</text>
</comment>
<evidence type="ECO:0000256" key="2">
    <source>
        <dbReference type="ARBA" id="ARBA00023002"/>
    </source>
</evidence>
<sequence length="175" mass="18464">MILAARRSAGTAAAARTVSARTGGMNVLVKNAGVMYTPLSCTADGFESQSGTNHPGHFLLTMMLPPALRAGALRSGRPSRIVAVSSDGHRSYPVDLDDPNLHTREYYKFAAYGQSKSANALMAVELDARFGDGLDRHGGAYLSDCAIGQAAVPARDSETAVRLWQLSDALVAVAR</sequence>
<protein>
    <submittedName>
        <fullName evidence="3">Uncharacterized protein</fullName>
    </submittedName>
</protein>
<dbReference type="EMBL" id="BAABKQ010000001">
    <property type="protein sequence ID" value="GAA4811067.1"/>
    <property type="molecule type" value="Genomic_DNA"/>
</dbReference>
<comment type="similarity">
    <text evidence="1">Belongs to the short-chain dehydrogenases/reductases (SDR) family.</text>
</comment>
<dbReference type="Gene3D" id="3.40.50.720">
    <property type="entry name" value="NAD(P)-binding Rossmann-like Domain"/>
    <property type="match status" value="1"/>
</dbReference>
<organism evidence="3 4">
    <name type="scientific">Tomitella cavernea</name>
    <dbReference type="NCBI Taxonomy" id="1387982"/>
    <lineage>
        <taxon>Bacteria</taxon>
        <taxon>Bacillati</taxon>
        <taxon>Actinomycetota</taxon>
        <taxon>Actinomycetes</taxon>
        <taxon>Mycobacteriales</taxon>
        <taxon>Tomitella</taxon>
    </lineage>
</organism>
<keyword evidence="2" id="KW-0560">Oxidoreductase</keyword>
<evidence type="ECO:0000313" key="3">
    <source>
        <dbReference type="EMBL" id="GAA4811067.1"/>
    </source>
</evidence>
<keyword evidence="4" id="KW-1185">Reference proteome</keyword>
<evidence type="ECO:0000313" key="4">
    <source>
        <dbReference type="Proteomes" id="UP001500839"/>
    </source>
</evidence>